<dbReference type="PRINTS" id="PR01021">
    <property type="entry name" value="OMPADOMAIN"/>
</dbReference>
<dbReference type="RefSeq" id="WP_057625474.1">
    <property type="nucleotide sequence ID" value="NZ_LKHV02000001.1"/>
</dbReference>
<evidence type="ECO:0000313" key="8">
    <source>
        <dbReference type="EMBL" id="KRG17416.1"/>
    </source>
</evidence>
<keyword evidence="8" id="KW-0449">Lipoprotein</keyword>
<dbReference type="EMBL" id="LKHV02000001">
    <property type="protein sequence ID" value="MCS5708781.1"/>
    <property type="molecule type" value="Genomic_DNA"/>
</dbReference>
<evidence type="ECO:0000313" key="10">
    <source>
        <dbReference type="Proteomes" id="UP000051494"/>
    </source>
</evidence>
<dbReference type="AlphaFoldDB" id="A0A0Q9YN01"/>
<comment type="subcellular location">
    <subcellularLocation>
        <location evidence="1">Cell outer membrane</location>
    </subcellularLocation>
</comment>
<evidence type="ECO:0000259" key="7">
    <source>
        <dbReference type="PROSITE" id="PS51123"/>
    </source>
</evidence>
<evidence type="ECO:0000256" key="3">
    <source>
        <dbReference type="ARBA" id="ARBA00023237"/>
    </source>
</evidence>
<feature type="signal peptide" evidence="6">
    <location>
        <begin position="1"/>
        <end position="21"/>
    </location>
</feature>
<dbReference type="InterPro" id="IPR050330">
    <property type="entry name" value="Bact_OuterMem_StrucFunc"/>
</dbReference>
<keyword evidence="5" id="KW-0175">Coiled coil</keyword>
<evidence type="ECO:0000256" key="4">
    <source>
        <dbReference type="PROSITE-ProRule" id="PRU00473"/>
    </source>
</evidence>
<evidence type="ECO:0000256" key="1">
    <source>
        <dbReference type="ARBA" id="ARBA00004442"/>
    </source>
</evidence>
<keyword evidence="3" id="KW-0998">Cell outer membrane</keyword>
<gene>
    <name evidence="9" type="ORF">CC99x_007670</name>
    <name evidence="8" type="ORF">CC99x_02384</name>
</gene>
<protein>
    <submittedName>
        <fullName evidence="9">OmpA family protein</fullName>
    </submittedName>
    <submittedName>
        <fullName evidence="8">Outer membrane lipoprotein Omp16</fullName>
    </submittedName>
</protein>
<reference evidence="9" key="2">
    <citation type="journal article" date="2016" name="Genome Announc.">
        <title>Draft Genome Sequences of Two Novel Amoeba-Resistant Intranuclear Bacteria, 'Candidatus Berkiella cookevillensis' and 'Candidatus Berkiella aquae'.</title>
        <authorList>
            <person name="Mehari Y.T."/>
            <person name="Arivett B.A."/>
            <person name="Farone A.L."/>
            <person name="Gunderson J.H."/>
            <person name="Farone M.B."/>
        </authorList>
    </citation>
    <scope>NUCLEOTIDE SEQUENCE</scope>
    <source>
        <strain evidence="9">CC99</strain>
    </source>
</reference>
<dbReference type="InterPro" id="IPR006665">
    <property type="entry name" value="OmpA-like"/>
</dbReference>
<dbReference type="EMBL" id="LKHV01000017">
    <property type="protein sequence ID" value="KRG17416.1"/>
    <property type="molecule type" value="Genomic_DNA"/>
</dbReference>
<accession>A0A0Q9YN01</accession>
<feature type="chain" id="PRO_5043129724" evidence="6">
    <location>
        <begin position="22"/>
        <end position="191"/>
    </location>
</feature>
<dbReference type="STRING" id="437022.CC99x_02384"/>
<reference evidence="9" key="3">
    <citation type="submission" date="2021-06" db="EMBL/GenBank/DDBJ databases">
        <title>Genomic Description and Analysis of Intracellular Bacteria, Candidatus Berkiella cookevillensis and Candidatus Berkiella aquae.</title>
        <authorList>
            <person name="Kidane D.T."/>
            <person name="Mehari Y.T."/>
            <person name="Rice F.C."/>
            <person name="Arivett B.A."/>
            <person name="Farone A.L."/>
            <person name="Berk S.G."/>
            <person name="Farone M.B."/>
        </authorList>
    </citation>
    <scope>NUCLEOTIDE SEQUENCE</scope>
    <source>
        <strain evidence="9">CC99</strain>
    </source>
</reference>
<evidence type="ECO:0000256" key="6">
    <source>
        <dbReference type="SAM" id="SignalP"/>
    </source>
</evidence>
<dbReference type="InterPro" id="IPR006664">
    <property type="entry name" value="OMP_bac"/>
</dbReference>
<feature type="coiled-coil region" evidence="5">
    <location>
        <begin position="49"/>
        <end position="76"/>
    </location>
</feature>
<organism evidence="8">
    <name type="scientific">Candidatus Berkiella cookevillensis</name>
    <dbReference type="NCBI Taxonomy" id="437022"/>
    <lineage>
        <taxon>Bacteria</taxon>
        <taxon>Pseudomonadati</taxon>
        <taxon>Pseudomonadota</taxon>
        <taxon>Gammaproteobacteria</taxon>
        <taxon>Candidatus Berkiellales</taxon>
        <taxon>Candidatus Berkiellaceae</taxon>
        <taxon>Candidatus Berkiella</taxon>
    </lineage>
</organism>
<dbReference type="PANTHER" id="PTHR30329">
    <property type="entry name" value="STATOR ELEMENT OF FLAGELLAR MOTOR COMPLEX"/>
    <property type="match status" value="1"/>
</dbReference>
<dbReference type="InterPro" id="IPR036737">
    <property type="entry name" value="OmpA-like_sf"/>
</dbReference>
<dbReference type="OrthoDB" id="9809164at2"/>
<evidence type="ECO:0000256" key="2">
    <source>
        <dbReference type="ARBA" id="ARBA00023136"/>
    </source>
</evidence>
<evidence type="ECO:0000256" key="5">
    <source>
        <dbReference type="SAM" id="Coils"/>
    </source>
</evidence>
<evidence type="ECO:0000313" key="9">
    <source>
        <dbReference type="EMBL" id="MCS5708781.1"/>
    </source>
</evidence>
<sequence length="191" mass="20896">MSNGTLVKAAIVALSCSFALVGCGTYNHNYQASFDHNHTNQVAFVNANVDAETLAVNKASDEAKNAQENQDKNQQHIVSSTYHFKHDSAALNEHAKTELDQFAQYLAKNPSAKINVEGYTDPKGKAEYNLALGMRRAEAVAEYLRTQGVKESQIKVKSYGEEKLVNTKSSPDALAQNRRAVVSFETDEGIA</sequence>
<keyword evidence="2 4" id="KW-0472">Membrane</keyword>
<dbReference type="CDD" id="cd07185">
    <property type="entry name" value="OmpA_C-like"/>
    <property type="match status" value="1"/>
</dbReference>
<comment type="caution">
    <text evidence="8">The sequence shown here is derived from an EMBL/GenBank/DDBJ whole genome shotgun (WGS) entry which is preliminary data.</text>
</comment>
<dbReference type="Proteomes" id="UP000051494">
    <property type="component" value="Unassembled WGS sequence"/>
</dbReference>
<reference evidence="8" key="1">
    <citation type="submission" date="2015-09" db="EMBL/GenBank/DDBJ databases">
        <title>Draft Genome Sequences of Two Novel Amoeba-resistant Intranuclear Bacteria, Candidatus Berkiella cookevillensis and Candidatus Berkiella aquae.</title>
        <authorList>
            <person name="Mehari Y.T."/>
            <person name="Arivett B.A."/>
            <person name="Farone A.L."/>
            <person name="Gunderson J.H."/>
            <person name="Farone M.B."/>
        </authorList>
    </citation>
    <scope>NUCLEOTIDE SEQUENCE [LARGE SCALE GENOMIC DNA]</scope>
    <source>
        <strain evidence="8">CC99</strain>
    </source>
</reference>
<keyword evidence="10" id="KW-1185">Reference proteome</keyword>
<dbReference type="Gene3D" id="3.30.1330.60">
    <property type="entry name" value="OmpA-like domain"/>
    <property type="match status" value="1"/>
</dbReference>
<name>A0A0Q9YN01_9GAMM</name>
<feature type="domain" description="OmpA-like" evidence="7">
    <location>
        <begin position="71"/>
        <end position="188"/>
    </location>
</feature>
<dbReference type="SUPFAM" id="SSF103088">
    <property type="entry name" value="OmpA-like"/>
    <property type="match status" value="1"/>
</dbReference>
<dbReference type="GO" id="GO:0009279">
    <property type="term" value="C:cell outer membrane"/>
    <property type="evidence" value="ECO:0007669"/>
    <property type="project" value="UniProtKB-SubCell"/>
</dbReference>
<proteinExistence type="predicted"/>
<dbReference type="PANTHER" id="PTHR30329:SF21">
    <property type="entry name" value="LIPOPROTEIN YIAD-RELATED"/>
    <property type="match status" value="1"/>
</dbReference>
<dbReference type="PROSITE" id="PS51123">
    <property type="entry name" value="OMPA_2"/>
    <property type="match status" value="1"/>
</dbReference>
<keyword evidence="6" id="KW-0732">Signal</keyword>
<dbReference type="Pfam" id="PF00691">
    <property type="entry name" value="OmpA"/>
    <property type="match status" value="1"/>
</dbReference>